<keyword evidence="9" id="KW-1185">Reference proteome</keyword>
<dbReference type="PANTHER" id="PTHR23516:SF1">
    <property type="entry name" value="MOLYBDATE-ANION TRANSPORTER"/>
    <property type="match status" value="1"/>
</dbReference>
<dbReference type="Proteomes" id="UP001472677">
    <property type="component" value="Unassembled WGS sequence"/>
</dbReference>
<evidence type="ECO:0000313" key="8">
    <source>
        <dbReference type="EMBL" id="KAK8593439.1"/>
    </source>
</evidence>
<gene>
    <name evidence="8" type="ORF">V6N12_045520</name>
</gene>
<evidence type="ECO:0000256" key="1">
    <source>
        <dbReference type="ARBA" id="ARBA00004651"/>
    </source>
</evidence>
<evidence type="ECO:0000256" key="6">
    <source>
        <dbReference type="ARBA" id="ARBA00023136"/>
    </source>
</evidence>
<dbReference type="Pfam" id="PF05631">
    <property type="entry name" value="MFS_5"/>
    <property type="match status" value="1"/>
</dbReference>
<keyword evidence="5 7" id="KW-1133">Transmembrane helix</keyword>
<accession>A0ABR2G3W8</accession>
<evidence type="ECO:0000256" key="4">
    <source>
        <dbReference type="ARBA" id="ARBA00022692"/>
    </source>
</evidence>
<keyword evidence="2" id="KW-0813">Transport</keyword>
<evidence type="ECO:0000256" key="5">
    <source>
        <dbReference type="ARBA" id="ARBA00022989"/>
    </source>
</evidence>
<keyword evidence="4 7" id="KW-0812">Transmembrane</keyword>
<evidence type="ECO:0000256" key="3">
    <source>
        <dbReference type="ARBA" id="ARBA00022475"/>
    </source>
</evidence>
<keyword evidence="3" id="KW-1003">Cell membrane</keyword>
<comment type="caution">
    <text evidence="8">The sequence shown here is derived from an EMBL/GenBank/DDBJ whole genome shotgun (WGS) entry which is preliminary data.</text>
</comment>
<dbReference type="InterPro" id="IPR008509">
    <property type="entry name" value="MOT2/MFSD5"/>
</dbReference>
<evidence type="ECO:0000313" key="9">
    <source>
        <dbReference type="Proteomes" id="UP001472677"/>
    </source>
</evidence>
<evidence type="ECO:0000256" key="2">
    <source>
        <dbReference type="ARBA" id="ARBA00022448"/>
    </source>
</evidence>
<name>A0ABR2G3W8_9ROSI</name>
<reference evidence="8 9" key="1">
    <citation type="journal article" date="2024" name="G3 (Bethesda)">
        <title>Genome assembly of Hibiscus sabdariffa L. provides insights into metabolisms of medicinal natural products.</title>
        <authorList>
            <person name="Kim T."/>
        </authorList>
    </citation>
    <scope>NUCLEOTIDE SEQUENCE [LARGE SCALE GENOMIC DNA]</scope>
    <source>
        <strain evidence="8">TK-2024</strain>
        <tissue evidence="8">Old leaves</tissue>
    </source>
</reference>
<protein>
    <submittedName>
        <fullName evidence="8">Uncharacterized protein</fullName>
    </submittedName>
</protein>
<sequence length="143" mass="15984">MHPQIEVRPLIIHIQASLNQTLTLQDFTRTPSSPPSKAVAHLSDQQWYGECGLPNLQFEYDFGVAIAIASDKKNALLGVIQSVFEGLMYTFVFLCTPSLSPPPMMRRFLTVFIFVTFILASMLGSSLASRLMARSLVFTQSRK</sequence>
<organism evidence="8 9">
    <name type="scientific">Hibiscus sabdariffa</name>
    <name type="common">roselle</name>
    <dbReference type="NCBI Taxonomy" id="183260"/>
    <lineage>
        <taxon>Eukaryota</taxon>
        <taxon>Viridiplantae</taxon>
        <taxon>Streptophyta</taxon>
        <taxon>Embryophyta</taxon>
        <taxon>Tracheophyta</taxon>
        <taxon>Spermatophyta</taxon>
        <taxon>Magnoliopsida</taxon>
        <taxon>eudicotyledons</taxon>
        <taxon>Gunneridae</taxon>
        <taxon>Pentapetalae</taxon>
        <taxon>rosids</taxon>
        <taxon>malvids</taxon>
        <taxon>Malvales</taxon>
        <taxon>Malvaceae</taxon>
        <taxon>Malvoideae</taxon>
        <taxon>Hibiscus</taxon>
    </lineage>
</organism>
<keyword evidence="6 7" id="KW-0472">Membrane</keyword>
<dbReference type="PANTHER" id="PTHR23516">
    <property type="entry name" value="SAM (S-ADENOSYL METHIONINE) TRANSPORTER"/>
    <property type="match status" value="1"/>
</dbReference>
<feature type="transmembrane region" description="Helical" evidence="7">
    <location>
        <begin position="111"/>
        <end position="133"/>
    </location>
</feature>
<feature type="transmembrane region" description="Helical" evidence="7">
    <location>
        <begin position="75"/>
        <end position="99"/>
    </location>
</feature>
<evidence type="ECO:0000256" key="7">
    <source>
        <dbReference type="SAM" id="Phobius"/>
    </source>
</evidence>
<comment type="subcellular location">
    <subcellularLocation>
        <location evidence="1">Cell membrane</location>
        <topology evidence="1">Multi-pass membrane protein</topology>
    </subcellularLocation>
</comment>
<proteinExistence type="predicted"/>
<dbReference type="EMBL" id="JBBPBM010000003">
    <property type="protein sequence ID" value="KAK8593439.1"/>
    <property type="molecule type" value="Genomic_DNA"/>
</dbReference>